<dbReference type="Proteomes" id="UP000585836">
    <property type="component" value="Unassembled WGS sequence"/>
</dbReference>
<dbReference type="Pfam" id="PF14559">
    <property type="entry name" value="TPR_19"/>
    <property type="match status" value="1"/>
</dbReference>
<dbReference type="InterPro" id="IPR052384">
    <property type="entry name" value="TMTC_O-mannosyltransferase"/>
</dbReference>
<dbReference type="PANTHER" id="PTHR44216">
    <property type="entry name" value="PROTEIN O-MANNOSYL-TRANSFERASE TMTC2"/>
    <property type="match status" value="1"/>
</dbReference>
<keyword evidence="1" id="KW-0802">TPR repeat</keyword>
<protein>
    <submittedName>
        <fullName evidence="3">Tetratricopeptide (TPR) repeat protein</fullName>
    </submittedName>
</protein>
<feature type="region of interest" description="Disordered" evidence="2">
    <location>
        <begin position="22"/>
        <end position="49"/>
    </location>
</feature>
<dbReference type="AlphaFoldDB" id="A0A7W9PTG0"/>
<dbReference type="RefSeq" id="WP_245002285.1">
    <property type="nucleotide sequence ID" value="NZ_BAAAWF010000086.1"/>
</dbReference>
<feature type="repeat" description="TPR" evidence="1">
    <location>
        <begin position="48"/>
        <end position="81"/>
    </location>
</feature>
<dbReference type="InterPro" id="IPR011990">
    <property type="entry name" value="TPR-like_helical_dom_sf"/>
</dbReference>
<dbReference type="InterPro" id="IPR019734">
    <property type="entry name" value="TPR_rpt"/>
</dbReference>
<feature type="region of interest" description="Disordered" evidence="2">
    <location>
        <begin position="187"/>
        <end position="207"/>
    </location>
</feature>
<accession>A0A7W9PTG0</accession>
<comment type="caution">
    <text evidence="3">The sequence shown here is derived from an EMBL/GenBank/DDBJ whole genome shotgun (WGS) entry which is preliminary data.</text>
</comment>
<feature type="compositionally biased region" description="Polar residues" evidence="2">
    <location>
        <begin position="197"/>
        <end position="207"/>
    </location>
</feature>
<evidence type="ECO:0000313" key="4">
    <source>
        <dbReference type="Proteomes" id="UP000585836"/>
    </source>
</evidence>
<proteinExistence type="predicted"/>
<dbReference type="Pfam" id="PF13432">
    <property type="entry name" value="TPR_16"/>
    <property type="match status" value="1"/>
</dbReference>
<dbReference type="PROSITE" id="PS50005">
    <property type="entry name" value="TPR"/>
    <property type="match status" value="2"/>
</dbReference>
<dbReference type="SUPFAM" id="SSF48452">
    <property type="entry name" value="TPR-like"/>
    <property type="match status" value="1"/>
</dbReference>
<reference evidence="3 4" key="1">
    <citation type="submission" date="2020-08" db="EMBL/GenBank/DDBJ databases">
        <title>Genomic Encyclopedia of Type Strains, Phase III (KMG-III): the genomes of soil and plant-associated and newly described type strains.</title>
        <authorList>
            <person name="Whitman W."/>
        </authorList>
    </citation>
    <scope>NUCLEOTIDE SEQUENCE [LARGE SCALE GENOMIC DNA]</scope>
    <source>
        <strain evidence="3 4">CECT 3313</strain>
    </source>
</reference>
<name>A0A7W9PTG0_9ACTN</name>
<dbReference type="SMART" id="SM00028">
    <property type="entry name" value="TPR"/>
    <property type="match status" value="3"/>
</dbReference>
<gene>
    <name evidence="3" type="ORF">FHS34_003047</name>
</gene>
<evidence type="ECO:0000256" key="1">
    <source>
        <dbReference type="PROSITE-ProRule" id="PRU00339"/>
    </source>
</evidence>
<dbReference type="GO" id="GO:0035269">
    <property type="term" value="P:protein O-linked glycosylation via mannose"/>
    <property type="evidence" value="ECO:0007669"/>
    <property type="project" value="TreeGrafter"/>
</dbReference>
<dbReference type="Gene3D" id="1.25.40.10">
    <property type="entry name" value="Tetratricopeptide repeat domain"/>
    <property type="match status" value="2"/>
</dbReference>
<sequence>MWAGLAGTVTAAIGVTVWAVHSPSAEPSESKASSVTRQSARGKETKETDALLRTGLQRQAQQDSAGAAEIYRRVLKLDPGNKDAWYRLGLIEQMNGRTEQARSAYENALKTDPAFTSALYSEANLVAATEPDRAIGLLKRAVATSPKSSVMQLQLGLILAKYDRDAEAEEAFRRAVAADHQVLSQVPESFRDAVSPAPTSSHAGSSR</sequence>
<keyword evidence="4" id="KW-1185">Reference proteome</keyword>
<dbReference type="EMBL" id="JACHJK010000004">
    <property type="protein sequence ID" value="MBB5927589.1"/>
    <property type="molecule type" value="Genomic_DNA"/>
</dbReference>
<feature type="repeat" description="TPR" evidence="1">
    <location>
        <begin position="82"/>
        <end position="115"/>
    </location>
</feature>
<evidence type="ECO:0000313" key="3">
    <source>
        <dbReference type="EMBL" id="MBB5927589.1"/>
    </source>
</evidence>
<organism evidence="3 4">
    <name type="scientific">Streptomyces echinatus</name>
    <dbReference type="NCBI Taxonomy" id="67293"/>
    <lineage>
        <taxon>Bacteria</taxon>
        <taxon>Bacillati</taxon>
        <taxon>Actinomycetota</taxon>
        <taxon>Actinomycetes</taxon>
        <taxon>Kitasatosporales</taxon>
        <taxon>Streptomycetaceae</taxon>
        <taxon>Streptomyces</taxon>
    </lineage>
</organism>
<dbReference type="PANTHER" id="PTHR44216:SF3">
    <property type="entry name" value="PROTEIN O-MANNOSYL-TRANSFERASE TMTC2"/>
    <property type="match status" value="1"/>
</dbReference>
<dbReference type="GO" id="GO:0000030">
    <property type="term" value="F:mannosyltransferase activity"/>
    <property type="evidence" value="ECO:0007669"/>
    <property type="project" value="TreeGrafter"/>
</dbReference>
<evidence type="ECO:0000256" key="2">
    <source>
        <dbReference type="SAM" id="MobiDB-lite"/>
    </source>
</evidence>
<feature type="compositionally biased region" description="Low complexity" evidence="2">
    <location>
        <begin position="22"/>
        <end position="34"/>
    </location>
</feature>